<feature type="region of interest" description="Disordered" evidence="1">
    <location>
        <begin position="1"/>
        <end position="52"/>
    </location>
</feature>
<proteinExistence type="predicted"/>
<dbReference type="AlphaFoldDB" id="A0A4Q9QDG5"/>
<dbReference type="Proteomes" id="UP000292082">
    <property type="component" value="Unassembled WGS sequence"/>
</dbReference>
<feature type="compositionally biased region" description="Basic and acidic residues" evidence="1">
    <location>
        <begin position="21"/>
        <end position="32"/>
    </location>
</feature>
<evidence type="ECO:0000313" key="2">
    <source>
        <dbReference type="EMBL" id="TBU65161.1"/>
    </source>
</evidence>
<feature type="compositionally biased region" description="Polar residues" evidence="1">
    <location>
        <begin position="1"/>
        <end position="12"/>
    </location>
</feature>
<name>A0A4Q9QDG5_9APHY</name>
<protein>
    <submittedName>
        <fullName evidence="2">Uncharacterized protein</fullName>
    </submittedName>
</protein>
<accession>A0A4Q9QDG5</accession>
<sequence>INSNKRQQTQARQALRKRKTRDAPQDKHKEQSHQQPRVPRPLLSPTVWPYLF</sequence>
<feature type="non-terminal residue" evidence="2">
    <location>
        <position position="1"/>
    </location>
</feature>
<evidence type="ECO:0000313" key="3">
    <source>
        <dbReference type="Proteomes" id="UP000292082"/>
    </source>
</evidence>
<organism evidence="2 3">
    <name type="scientific">Dichomitus squalens</name>
    <dbReference type="NCBI Taxonomy" id="114155"/>
    <lineage>
        <taxon>Eukaryota</taxon>
        <taxon>Fungi</taxon>
        <taxon>Dikarya</taxon>
        <taxon>Basidiomycota</taxon>
        <taxon>Agaricomycotina</taxon>
        <taxon>Agaricomycetes</taxon>
        <taxon>Polyporales</taxon>
        <taxon>Polyporaceae</taxon>
        <taxon>Dichomitus</taxon>
    </lineage>
</organism>
<gene>
    <name evidence="2" type="ORF">BD310DRAFT_914177</name>
</gene>
<keyword evidence="3" id="KW-1185">Reference proteome</keyword>
<evidence type="ECO:0000256" key="1">
    <source>
        <dbReference type="SAM" id="MobiDB-lite"/>
    </source>
</evidence>
<reference evidence="2 3" key="1">
    <citation type="submission" date="2019-01" db="EMBL/GenBank/DDBJ databases">
        <title>Draft genome sequences of three monokaryotic isolates of the white-rot basidiomycete fungus Dichomitus squalens.</title>
        <authorList>
            <consortium name="DOE Joint Genome Institute"/>
            <person name="Lopez S.C."/>
            <person name="Andreopoulos B."/>
            <person name="Pangilinan J."/>
            <person name="Lipzen A."/>
            <person name="Riley R."/>
            <person name="Ahrendt S."/>
            <person name="Ng V."/>
            <person name="Barry K."/>
            <person name="Daum C."/>
            <person name="Grigoriev I.V."/>
            <person name="Hilden K.S."/>
            <person name="Makela M.R."/>
            <person name="de Vries R.P."/>
        </authorList>
    </citation>
    <scope>NUCLEOTIDE SEQUENCE [LARGE SCALE GENOMIC DNA]</scope>
    <source>
        <strain evidence="2 3">CBS 464.89</strain>
    </source>
</reference>
<dbReference type="EMBL" id="ML145085">
    <property type="protein sequence ID" value="TBU65161.1"/>
    <property type="molecule type" value="Genomic_DNA"/>
</dbReference>